<organism evidence="1 2">
    <name type="scientific">Brevibacillus choshinensis</name>
    <dbReference type="NCBI Taxonomy" id="54911"/>
    <lineage>
        <taxon>Bacteria</taxon>
        <taxon>Bacillati</taxon>
        <taxon>Bacillota</taxon>
        <taxon>Bacilli</taxon>
        <taxon>Bacillales</taxon>
        <taxon>Paenibacillaceae</taxon>
        <taxon>Brevibacillus</taxon>
    </lineage>
</organism>
<dbReference type="Proteomes" id="UP000051063">
    <property type="component" value="Unassembled WGS sequence"/>
</dbReference>
<comment type="caution">
    <text evidence="1">The sequence shown here is derived from an EMBL/GenBank/DDBJ whole genome shotgun (WGS) entry which is preliminary data.</text>
</comment>
<dbReference type="EMBL" id="LJJB01000013">
    <property type="protein sequence ID" value="KQL43946.1"/>
    <property type="molecule type" value="Genomic_DNA"/>
</dbReference>
<proteinExistence type="predicted"/>
<name>A0ABR5N0H2_BRECH</name>
<reference evidence="1 2" key="1">
    <citation type="submission" date="2015-09" db="EMBL/GenBank/DDBJ databases">
        <title>Genome sequencing project for genomic taxonomy and phylogenomics of Bacillus-like bacteria.</title>
        <authorList>
            <person name="Liu B."/>
            <person name="Wang J."/>
            <person name="Zhu Y."/>
            <person name="Liu G."/>
            <person name="Chen Q."/>
            <person name="Chen Z."/>
            <person name="Lan J."/>
            <person name="Che J."/>
            <person name="Ge C."/>
            <person name="Shi H."/>
            <person name="Pan Z."/>
            <person name="Liu X."/>
        </authorList>
    </citation>
    <scope>NUCLEOTIDE SEQUENCE [LARGE SCALE GENOMIC DNA]</scope>
    <source>
        <strain evidence="1 2">DSM 8552</strain>
    </source>
</reference>
<evidence type="ECO:0000313" key="1">
    <source>
        <dbReference type="EMBL" id="KQL43946.1"/>
    </source>
</evidence>
<protein>
    <submittedName>
        <fullName evidence="1">Uncharacterized protein</fullName>
    </submittedName>
</protein>
<accession>A0ABR5N0H2</accession>
<sequence>MPLIKNAGVPDFVIPILVGIQQGIREGNLEIENSDFEKLLGRPVTPIEKALSQLVSEIS</sequence>
<gene>
    <name evidence="1" type="ORF">AN963_21060</name>
</gene>
<keyword evidence="2" id="KW-1185">Reference proteome</keyword>
<evidence type="ECO:0000313" key="2">
    <source>
        <dbReference type="Proteomes" id="UP000051063"/>
    </source>
</evidence>